<organism evidence="1 2">
    <name type="scientific">Coniosporium uncinatum</name>
    <dbReference type="NCBI Taxonomy" id="93489"/>
    <lineage>
        <taxon>Eukaryota</taxon>
        <taxon>Fungi</taxon>
        <taxon>Dikarya</taxon>
        <taxon>Ascomycota</taxon>
        <taxon>Pezizomycotina</taxon>
        <taxon>Dothideomycetes</taxon>
        <taxon>Dothideomycetes incertae sedis</taxon>
        <taxon>Coniosporium</taxon>
    </lineage>
</organism>
<keyword evidence="2" id="KW-1185">Reference proteome</keyword>
<accession>A0ACC3DL83</accession>
<evidence type="ECO:0000313" key="1">
    <source>
        <dbReference type="EMBL" id="KAK3077471.1"/>
    </source>
</evidence>
<proteinExistence type="predicted"/>
<evidence type="ECO:0000313" key="2">
    <source>
        <dbReference type="Proteomes" id="UP001186974"/>
    </source>
</evidence>
<sequence>MPSIDSPVTNGHHAATNGSSDPSGWEEDGTFGESSGTKTVPPASAHTDSDYMEEITVPLNDVPAFTPRKKLRVVTIGAGYSGLIFAQKLQHVYHEEMDKLVEHVIYEAKDVPGGTWVDNTYPGVMCDVPSAIYAFPFDPNPNWSQFYSRGHEILEYIQKTVKKWDLEKNIVYNTRVAGCYWQEEQGQWKLTIEHQGQQREECCDILVSARGFLSSWHYPNIPGLNDFNGKVVHSAGWDHDYDYSHKRIAVIGNGSSGIQILPEMAKLEGTEVTSFQNGPTWIFSRMTPASLVGSDDPAYNPKYRDEDKERFQDPEELKKYRKNVQGRINKAFGMFVKDSKASRDAHDFAVKQMSSKLNNDPDLCAKLIPKWELGCRRVTPGDGYLESFIRPNVHLTNSKISRITPSGIETEDGTFYPLDVIVTATGFDVSQIPPYPVVGRNGVSLAEKWKDEPESYLSLACPDMPNYFLFTGPNATVGHGSLIQSMSWCADWMIQWLRKMSYENIKSIAPRQDVVDEFVRYGDQIHKTLTWTGGCRSWYKANRVDGRVTATFAGSAILFNKLVERIRPEDFEIRYVGRNRFAFMGNGFTPYELQEGADLAYYVTT</sequence>
<protein>
    <submittedName>
        <fullName evidence="1">Uncharacterized protein</fullName>
    </submittedName>
</protein>
<dbReference type="EMBL" id="JAWDJW010002823">
    <property type="protein sequence ID" value="KAK3077471.1"/>
    <property type="molecule type" value="Genomic_DNA"/>
</dbReference>
<gene>
    <name evidence="1" type="ORF">LTS18_010180</name>
</gene>
<comment type="caution">
    <text evidence="1">The sequence shown here is derived from an EMBL/GenBank/DDBJ whole genome shotgun (WGS) entry which is preliminary data.</text>
</comment>
<reference evidence="1" key="1">
    <citation type="submission" date="2024-09" db="EMBL/GenBank/DDBJ databases">
        <title>Black Yeasts Isolated from many extreme environments.</title>
        <authorList>
            <person name="Coleine C."/>
            <person name="Stajich J.E."/>
            <person name="Selbmann L."/>
        </authorList>
    </citation>
    <scope>NUCLEOTIDE SEQUENCE</scope>
    <source>
        <strain evidence="1">CCFEE 5737</strain>
    </source>
</reference>
<dbReference type="Proteomes" id="UP001186974">
    <property type="component" value="Unassembled WGS sequence"/>
</dbReference>
<name>A0ACC3DL83_9PEZI</name>